<dbReference type="AlphaFoldDB" id="A0A0S7EIR7"/>
<feature type="non-terminal residue" evidence="1">
    <location>
        <position position="1"/>
    </location>
</feature>
<sequence length="150" mass="16263">EFLSVCMENSSTVLPLPHLVGTLLVSSLNKNASIAFLSSQYDTWLLQMLHGKTKTTATFPTVVPITRCNVITATFISIKTFLFSVFACFSLSSPACFPISTLILKAAGRDEEDQSSAAPSTGHRLRPRDHGDIIDFSGINLVNCLPFIPA</sequence>
<gene>
    <name evidence="1" type="primary">PPUP9427</name>
</gene>
<reference evidence="1" key="1">
    <citation type="submission" date="2014-12" db="EMBL/GenBank/DDBJ databases">
        <title>Parallel Evolution in Life History Adaptation Evident in the Tissue-Specific Poeciliopsis prolifica transcriptome.</title>
        <authorList>
            <person name="Jue N.K."/>
            <person name="Foley R.J."/>
            <person name="Obergfell C."/>
            <person name="Reznick D.N."/>
            <person name="O'Neill R.J."/>
            <person name="O'Neill M.J."/>
        </authorList>
    </citation>
    <scope>NUCLEOTIDE SEQUENCE</scope>
</reference>
<dbReference type="EMBL" id="GBYX01476601">
    <property type="protein sequence ID" value="JAO05076.1"/>
    <property type="molecule type" value="Transcribed_RNA"/>
</dbReference>
<name>A0A0S7EIR7_9TELE</name>
<proteinExistence type="predicted"/>
<organism evidence="1">
    <name type="scientific">Poeciliopsis prolifica</name>
    <name type="common">blackstripe livebearer</name>
    <dbReference type="NCBI Taxonomy" id="188132"/>
    <lineage>
        <taxon>Eukaryota</taxon>
        <taxon>Metazoa</taxon>
        <taxon>Chordata</taxon>
        <taxon>Craniata</taxon>
        <taxon>Vertebrata</taxon>
        <taxon>Euteleostomi</taxon>
        <taxon>Actinopterygii</taxon>
        <taxon>Neopterygii</taxon>
        <taxon>Teleostei</taxon>
        <taxon>Neoteleostei</taxon>
        <taxon>Acanthomorphata</taxon>
        <taxon>Ovalentaria</taxon>
        <taxon>Atherinomorphae</taxon>
        <taxon>Cyprinodontiformes</taxon>
        <taxon>Poeciliidae</taxon>
        <taxon>Poeciliinae</taxon>
        <taxon>Poeciliopsis</taxon>
    </lineage>
</organism>
<accession>A0A0S7EIR7</accession>
<evidence type="ECO:0000313" key="1">
    <source>
        <dbReference type="EMBL" id="JAO05076.1"/>
    </source>
</evidence>
<protein>
    <submittedName>
        <fullName evidence="1">PPUP9427</fullName>
    </submittedName>
</protein>
<feature type="non-terminal residue" evidence="1">
    <location>
        <position position="150"/>
    </location>
</feature>